<dbReference type="AlphaFoldDB" id="A0A346NIV4"/>
<sequence>MVYIHGANCHVAHIMDALCRASIRVFSGNLLQRAGRGDDNAGHEHTLVSHINRLRVKLKGARQPTR</sequence>
<accession>A0A346NIV4</accession>
<dbReference type="GO" id="GO:0006355">
    <property type="term" value="P:regulation of DNA-templated transcription"/>
    <property type="evidence" value="ECO:0007669"/>
    <property type="project" value="InterPro"/>
</dbReference>
<evidence type="ECO:0000313" key="1">
    <source>
        <dbReference type="EMBL" id="AXR05461.1"/>
    </source>
</evidence>
<reference evidence="1 2" key="1">
    <citation type="submission" date="2018-08" db="EMBL/GenBank/DDBJ databases">
        <title>Salinimonas sediminis sp. nov., a piezophilic bacterium isolated from a deep-sea sediment sample from the New Britain Trench.</title>
        <authorList>
            <person name="Cao J."/>
        </authorList>
    </citation>
    <scope>NUCLEOTIDE SEQUENCE [LARGE SCALE GENOMIC DNA]</scope>
    <source>
        <strain evidence="1 2">N102</strain>
    </source>
</reference>
<name>A0A346NIV4_9ALTE</name>
<dbReference type="EMBL" id="CP031769">
    <property type="protein sequence ID" value="AXR05461.1"/>
    <property type="molecule type" value="Genomic_DNA"/>
</dbReference>
<protein>
    <submittedName>
        <fullName evidence="1">Helix-turn-helix domain-containing protein</fullName>
    </submittedName>
</protein>
<keyword evidence="2" id="KW-1185">Reference proteome</keyword>
<organism evidence="1 2">
    <name type="scientific">Salinimonas sediminis</name>
    <dbReference type="NCBI Taxonomy" id="2303538"/>
    <lineage>
        <taxon>Bacteria</taxon>
        <taxon>Pseudomonadati</taxon>
        <taxon>Pseudomonadota</taxon>
        <taxon>Gammaproteobacteria</taxon>
        <taxon>Alteromonadales</taxon>
        <taxon>Alteromonadaceae</taxon>
        <taxon>Alteromonas/Salinimonas group</taxon>
        <taxon>Salinimonas</taxon>
    </lineage>
</organism>
<dbReference type="Proteomes" id="UP000262073">
    <property type="component" value="Chromosome"/>
</dbReference>
<dbReference type="InterPro" id="IPR016032">
    <property type="entry name" value="Sig_transdc_resp-reg_C-effctor"/>
</dbReference>
<dbReference type="GO" id="GO:0003677">
    <property type="term" value="F:DNA binding"/>
    <property type="evidence" value="ECO:0007669"/>
    <property type="project" value="InterPro"/>
</dbReference>
<proteinExistence type="predicted"/>
<dbReference type="InterPro" id="IPR036388">
    <property type="entry name" value="WH-like_DNA-bd_sf"/>
</dbReference>
<gene>
    <name evidence="1" type="ORF">D0Y50_03205</name>
</gene>
<evidence type="ECO:0000313" key="2">
    <source>
        <dbReference type="Proteomes" id="UP000262073"/>
    </source>
</evidence>
<dbReference type="Gene3D" id="1.10.10.10">
    <property type="entry name" value="Winged helix-like DNA-binding domain superfamily/Winged helix DNA-binding domain"/>
    <property type="match status" value="1"/>
</dbReference>
<dbReference type="KEGG" id="salm:D0Y50_03205"/>
<dbReference type="SUPFAM" id="SSF46894">
    <property type="entry name" value="C-terminal effector domain of the bipartite response regulators"/>
    <property type="match status" value="1"/>
</dbReference>